<organism evidence="1 2">
    <name type="scientific">Tateyamaria omphalii</name>
    <dbReference type="NCBI Taxonomy" id="299262"/>
    <lineage>
        <taxon>Bacteria</taxon>
        <taxon>Pseudomonadati</taxon>
        <taxon>Pseudomonadota</taxon>
        <taxon>Alphaproteobacteria</taxon>
        <taxon>Rhodobacterales</taxon>
        <taxon>Roseobacteraceae</taxon>
        <taxon>Tateyamaria</taxon>
    </lineage>
</organism>
<sequence length="117" mass="12627">MSAVSGLLAAYTRLNGFSALMEKARRDDDASMSSRKDACLELCRLLTPQERETASLDALEFQTILRSRCGVSQAELEALRSAIETGDSLGSSVDVLEKISRSLIRERSAMAGRISGG</sequence>
<protein>
    <submittedName>
        <fullName evidence="1">Uncharacterized protein</fullName>
    </submittedName>
</protein>
<evidence type="ECO:0000313" key="1">
    <source>
        <dbReference type="EMBL" id="APX10274.1"/>
    </source>
</evidence>
<accession>A0A1P8MQG2</accession>
<dbReference type="STRING" id="299262.BWR18_00090"/>
<name>A0A1P8MQG2_9RHOB</name>
<reference evidence="1 2" key="1">
    <citation type="submission" date="2017-01" db="EMBL/GenBank/DDBJ databases">
        <title>Complete genome of Tateyamaria omphalii DOK1-4 isolated from seawater in Dokdo.</title>
        <authorList>
            <person name="Kim J.H."/>
            <person name="Chi W.-J."/>
        </authorList>
    </citation>
    <scope>NUCLEOTIDE SEQUENCE [LARGE SCALE GENOMIC DNA]</scope>
    <source>
        <strain evidence="1 2">DOK1-4</strain>
    </source>
</reference>
<dbReference type="AlphaFoldDB" id="A0A1P8MQG2"/>
<gene>
    <name evidence="1" type="ORF">BWR18_00090</name>
</gene>
<dbReference type="Proteomes" id="UP000186336">
    <property type="component" value="Chromosome"/>
</dbReference>
<keyword evidence="2" id="KW-1185">Reference proteome</keyword>
<dbReference type="EMBL" id="CP019312">
    <property type="protein sequence ID" value="APX10274.1"/>
    <property type="molecule type" value="Genomic_DNA"/>
</dbReference>
<evidence type="ECO:0000313" key="2">
    <source>
        <dbReference type="Proteomes" id="UP000186336"/>
    </source>
</evidence>
<dbReference type="KEGG" id="tom:BWR18_00090"/>
<proteinExistence type="predicted"/>